<organism evidence="7 8">
    <name type="scientific">Orbilia ellipsospora</name>
    <dbReference type="NCBI Taxonomy" id="2528407"/>
    <lineage>
        <taxon>Eukaryota</taxon>
        <taxon>Fungi</taxon>
        <taxon>Dikarya</taxon>
        <taxon>Ascomycota</taxon>
        <taxon>Pezizomycotina</taxon>
        <taxon>Orbiliomycetes</taxon>
        <taxon>Orbiliales</taxon>
        <taxon>Orbiliaceae</taxon>
        <taxon>Orbilia</taxon>
    </lineage>
</organism>
<dbReference type="EC" id="6.3.3.2" evidence="5 6"/>
<dbReference type="AlphaFoldDB" id="A0AAV9X0X9"/>
<keyword evidence="8" id="KW-1185">Reference proteome</keyword>
<evidence type="ECO:0000256" key="3">
    <source>
        <dbReference type="ARBA" id="ARBA00022840"/>
    </source>
</evidence>
<comment type="similarity">
    <text evidence="1 6">Belongs to the 5-formyltetrahydrofolate cyclo-ligase family.</text>
</comment>
<comment type="cofactor">
    <cofactor evidence="6">
        <name>Mg(2+)</name>
        <dbReference type="ChEBI" id="CHEBI:18420"/>
    </cofactor>
</comment>
<proteinExistence type="inferred from homology"/>
<sequence length="259" mass="29255">MQRDRTMPLSPLSFISKRMSTNETLRNAKRNLRVSISKKLEALDTTTIQEQSRIVFELLTSLPEYQQAQNVSVYLSMSTGEIDTNAIVRDAFDRGKHVFIPFTHRSLQNTSQDEEPKPSIMDMVSLDSLDDYNSLKRNSWGIPTPTKKSLETRRNCIDDLKVDGSGLDLIILPGVAFDSDCRRLGHGKGYYDYFLKRYSEQSGGKMPFTVGVALKEQLLNVDKEVPTGDKDWPLDMIMVGSGSLIRRQQSEGPTEGQLI</sequence>
<dbReference type="GO" id="GO:0005739">
    <property type="term" value="C:mitochondrion"/>
    <property type="evidence" value="ECO:0007669"/>
    <property type="project" value="TreeGrafter"/>
</dbReference>
<comment type="catalytic activity">
    <reaction evidence="4 6">
        <text>(6S)-5-formyl-5,6,7,8-tetrahydrofolate + ATP = (6R)-5,10-methenyltetrahydrofolate + ADP + phosphate</text>
        <dbReference type="Rhea" id="RHEA:10488"/>
        <dbReference type="ChEBI" id="CHEBI:30616"/>
        <dbReference type="ChEBI" id="CHEBI:43474"/>
        <dbReference type="ChEBI" id="CHEBI:57455"/>
        <dbReference type="ChEBI" id="CHEBI:57457"/>
        <dbReference type="ChEBI" id="CHEBI:456216"/>
        <dbReference type="EC" id="6.3.3.2"/>
    </reaction>
</comment>
<protein>
    <recommendedName>
        <fullName evidence="5 6">5-formyltetrahydrofolate cyclo-ligase</fullName>
        <ecNumber evidence="5 6">6.3.3.2</ecNumber>
    </recommendedName>
</protein>
<comment type="caution">
    <text evidence="7">The sequence shown here is derived from an EMBL/GenBank/DDBJ whole genome shotgun (WGS) entry which is preliminary data.</text>
</comment>
<reference evidence="7 8" key="1">
    <citation type="submission" date="2019-10" db="EMBL/GenBank/DDBJ databases">
        <authorList>
            <person name="Palmer J.M."/>
        </authorList>
    </citation>
    <scope>NUCLEOTIDE SEQUENCE [LARGE SCALE GENOMIC DNA]</scope>
    <source>
        <strain evidence="7 8">TWF694</strain>
    </source>
</reference>
<dbReference type="FunFam" id="3.40.50.10420:FF:000007">
    <property type="entry name" value="5-formyltetrahydrofolate cyclo-ligase"/>
    <property type="match status" value="1"/>
</dbReference>
<dbReference type="Proteomes" id="UP001365542">
    <property type="component" value="Unassembled WGS sequence"/>
</dbReference>
<name>A0AAV9X0X9_9PEZI</name>
<evidence type="ECO:0000256" key="5">
    <source>
        <dbReference type="ARBA" id="ARBA00038966"/>
    </source>
</evidence>
<dbReference type="GO" id="GO:0046872">
    <property type="term" value="F:metal ion binding"/>
    <property type="evidence" value="ECO:0007669"/>
    <property type="project" value="UniProtKB-KW"/>
</dbReference>
<dbReference type="InterPro" id="IPR024185">
    <property type="entry name" value="FTHF_cligase-like_sf"/>
</dbReference>
<dbReference type="Pfam" id="PF01812">
    <property type="entry name" value="5-FTHF_cyc-lig"/>
    <property type="match status" value="1"/>
</dbReference>
<keyword evidence="3 6" id="KW-0067">ATP-binding</keyword>
<accession>A0AAV9X0X9</accession>
<keyword evidence="6" id="KW-0460">Magnesium</keyword>
<dbReference type="EMBL" id="JAVHJO010000012">
    <property type="protein sequence ID" value="KAK6531616.1"/>
    <property type="molecule type" value="Genomic_DNA"/>
</dbReference>
<dbReference type="SUPFAM" id="SSF100950">
    <property type="entry name" value="NagB/RpiA/CoA transferase-like"/>
    <property type="match status" value="1"/>
</dbReference>
<keyword evidence="2 6" id="KW-0547">Nucleotide-binding</keyword>
<evidence type="ECO:0000256" key="4">
    <source>
        <dbReference type="ARBA" id="ARBA00036539"/>
    </source>
</evidence>
<dbReference type="GO" id="GO:0009396">
    <property type="term" value="P:folic acid-containing compound biosynthetic process"/>
    <property type="evidence" value="ECO:0007669"/>
    <property type="project" value="TreeGrafter"/>
</dbReference>
<dbReference type="NCBIfam" id="TIGR02727">
    <property type="entry name" value="MTHFS_bact"/>
    <property type="match status" value="1"/>
</dbReference>
<evidence type="ECO:0000313" key="8">
    <source>
        <dbReference type="Proteomes" id="UP001365542"/>
    </source>
</evidence>
<dbReference type="GO" id="GO:0005524">
    <property type="term" value="F:ATP binding"/>
    <property type="evidence" value="ECO:0007669"/>
    <property type="project" value="UniProtKB-KW"/>
</dbReference>
<evidence type="ECO:0000256" key="6">
    <source>
        <dbReference type="RuleBase" id="RU361279"/>
    </source>
</evidence>
<evidence type="ECO:0000256" key="1">
    <source>
        <dbReference type="ARBA" id="ARBA00010638"/>
    </source>
</evidence>
<dbReference type="PANTHER" id="PTHR23407:SF1">
    <property type="entry name" value="5-FORMYLTETRAHYDROFOLATE CYCLO-LIGASE"/>
    <property type="match status" value="1"/>
</dbReference>
<evidence type="ECO:0000256" key="2">
    <source>
        <dbReference type="ARBA" id="ARBA00022741"/>
    </source>
</evidence>
<keyword evidence="6" id="KW-0479">Metal-binding</keyword>
<dbReference type="GO" id="GO:0035999">
    <property type="term" value="P:tetrahydrofolate interconversion"/>
    <property type="evidence" value="ECO:0007669"/>
    <property type="project" value="TreeGrafter"/>
</dbReference>
<dbReference type="InterPro" id="IPR037171">
    <property type="entry name" value="NagB/RpiA_transferase-like"/>
</dbReference>
<evidence type="ECO:0000313" key="7">
    <source>
        <dbReference type="EMBL" id="KAK6531616.1"/>
    </source>
</evidence>
<dbReference type="InterPro" id="IPR002698">
    <property type="entry name" value="FTHF_cligase"/>
</dbReference>
<dbReference type="Gene3D" id="3.40.50.10420">
    <property type="entry name" value="NagB/RpiA/CoA transferase-like"/>
    <property type="match status" value="1"/>
</dbReference>
<dbReference type="PANTHER" id="PTHR23407">
    <property type="entry name" value="ATPASE INHIBITOR/5-FORMYLTETRAHYDROFOLATE CYCLO-LIGASE"/>
    <property type="match status" value="1"/>
</dbReference>
<dbReference type="GO" id="GO:0030272">
    <property type="term" value="F:5-formyltetrahydrofolate cyclo-ligase activity"/>
    <property type="evidence" value="ECO:0007669"/>
    <property type="project" value="UniProtKB-EC"/>
</dbReference>
<gene>
    <name evidence="7" type="ORF">TWF694_002796</name>
</gene>